<reference evidence="1" key="1">
    <citation type="submission" date="2018-05" db="EMBL/GenBank/DDBJ databases">
        <authorList>
            <person name="Lanie J.A."/>
            <person name="Ng W.-L."/>
            <person name="Kazmierczak K.M."/>
            <person name="Andrzejewski T.M."/>
            <person name="Davidsen T.M."/>
            <person name="Wayne K.J."/>
            <person name="Tettelin H."/>
            <person name="Glass J.I."/>
            <person name="Rusch D."/>
            <person name="Podicherti R."/>
            <person name="Tsui H.-C.T."/>
            <person name="Winkler M.E."/>
        </authorList>
    </citation>
    <scope>NUCLEOTIDE SEQUENCE</scope>
</reference>
<protein>
    <submittedName>
        <fullName evidence="1">Uncharacterized protein</fullName>
    </submittedName>
</protein>
<feature type="non-terminal residue" evidence="1">
    <location>
        <position position="129"/>
    </location>
</feature>
<accession>A0A382MN31</accession>
<evidence type="ECO:0000313" key="1">
    <source>
        <dbReference type="EMBL" id="SVC50364.1"/>
    </source>
</evidence>
<sequence>MPQRPNVDLIKLTWEEKRANPTATRAYIAEKLAISVHSATNYLNHNWLAERNLGHLAYADQELQVPRSAVENEAWGLCQSGDHEWLKVSLYEGRAFHITEEIREQPGHTGSTIRDVYGVKTCSFCGFSS</sequence>
<name>A0A382MN31_9ZZZZ</name>
<dbReference type="EMBL" id="UINC01094811">
    <property type="protein sequence ID" value="SVC50364.1"/>
    <property type="molecule type" value="Genomic_DNA"/>
</dbReference>
<gene>
    <name evidence="1" type="ORF">METZ01_LOCUS303218</name>
</gene>
<dbReference type="AlphaFoldDB" id="A0A382MN31"/>
<proteinExistence type="predicted"/>
<organism evidence="1">
    <name type="scientific">marine metagenome</name>
    <dbReference type="NCBI Taxonomy" id="408172"/>
    <lineage>
        <taxon>unclassified sequences</taxon>
        <taxon>metagenomes</taxon>
        <taxon>ecological metagenomes</taxon>
    </lineage>
</organism>